<keyword evidence="3 6" id="KW-0812">Transmembrane</keyword>
<evidence type="ECO:0000256" key="2">
    <source>
        <dbReference type="ARBA" id="ARBA00022448"/>
    </source>
</evidence>
<evidence type="ECO:0000256" key="5">
    <source>
        <dbReference type="ARBA" id="ARBA00023136"/>
    </source>
</evidence>
<keyword evidence="4 6" id="KW-1133">Transmembrane helix</keyword>
<dbReference type="Proteomes" id="UP001162802">
    <property type="component" value="Unassembled WGS sequence"/>
</dbReference>
<dbReference type="PROSITE" id="PS50850">
    <property type="entry name" value="MFS"/>
    <property type="match status" value="1"/>
</dbReference>
<dbReference type="InterPro" id="IPR011701">
    <property type="entry name" value="MFS"/>
</dbReference>
<dbReference type="SUPFAM" id="SSF103473">
    <property type="entry name" value="MFS general substrate transporter"/>
    <property type="match status" value="1"/>
</dbReference>
<proteinExistence type="predicted"/>
<comment type="caution">
    <text evidence="8">The sequence shown here is derived from an EMBL/GenBank/DDBJ whole genome shotgun (WGS) entry which is preliminary data.</text>
</comment>
<keyword evidence="5 6" id="KW-0472">Membrane</keyword>
<feature type="transmembrane region" description="Helical" evidence="6">
    <location>
        <begin position="91"/>
        <end position="110"/>
    </location>
</feature>
<feature type="transmembrane region" description="Helical" evidence="6">
    <location>
        <begin position="180"/>
        <end position="200"/>
    </location>
</feature>
<evidence type="ECO:0000256" key="4">
    <source>
        <dbReference type="ARBA" id="ARBA00022989"/>
    </source>
</evidence>
<organism evidence="8 9">
    <name type="scientific">Novosphingobium mangrovi</name>
    <name type="common">ex Hu et al. 2023</name>
    <dbReference type="NCBI Taxonomy" id="2930094"/>
    <lineage>
        <taxon>Bacteria</taxon>
        <taxon>Pseudomonadati</taxon>
        <taxon>Pseudomonadota</taxon>
        <taxon>Alphaproteobacteria</taxon>
        <taxon>Sphingomonadales</taxon>
        <taxon>Sphingomonadaceae</taxon>
        <taxon>Novosphingobium</taxon>
    </lineage>
</organism>
<keyword evidence="9" id="KW-1185">Reference proteome</keyword>
<dbReference type="EMBL" id="JALHAT010000014">
    <property type="protein sequence ID" value="MCJ1960980.1"/>
    <property type="molecule type" value="Genomic_DNA"/>
</dbReference>
<feature type="transmembrane region" description="Helical" evidence="6">
    <location>
        <begin position="310"/>
        <end position="330"/>
    </location>
</feature>
<comment type="subcellular location">
    <subcellularLocation>
        <location evidence="1">Membrane</location>
        <topology evidence="1">Multi-pass membrane protein</topology>
    </subcellularLocation>
</comment>
<evidence type="ECO:0000313" key="8">
    <source>
        <dbReference type="EMBL" id="MCJ1960980.1"/>
    </source>
</evidence>
<dbReference type="CDD" id="cd17319">
    <property type="entry name" value="MFS_ExuT_GudP_like"/>
    <property type="match status" value="1"/>
</dbReference>
<dbReference type="InterPro" id="IPR036259">
    <property type="entry name" value="MFS_trans_sf"/>
</dbReference>
<accession>A0ABT0ACR0</accession>
<evidence type="ECO:0000256" key="3">
    <source>
        <dbReference type="ARBA" id="ARBA00022692"/>
    </source>
</evidence>
<feature type="transmembrane region" description="Helical" evidence="6">
    <location>
        <begin position="244"/>
        <end position="264"/>
    </location>
</feature>
<protein>
    <submittedName>
        <fullName evidence="8">MFS transporter</fullName>
    </submittedName>
</protein>
<feature type="transmembrane region" description="Helical" evidence="6">
    <location>
        <begin position="400"/>
        <end position="422"/>
    </location>
</feature>
<feature type="transmembrane region" description="Helical" evidence="6">
    <location>
        <begin position="116"/>
        <end position="137"/>
    </location>
</feature>
<feature type="transmembrane region" description="Helical" evidence="6">
    <location>
        <begin position="279"/>
        <end position="298"/>
    </location>
</feature>
<feature type="domain" description="Major facilitator superfamily (MFS) profile" evidence="7">
    <location>
        <begin position="21"/>
        <end position="424"/>
    </location>
</feature>
<evidence type="ECO:0000256" key="6">
    <source>
        <dbReference type="SAM" id="Phobius"/>
    </source>
</evidence>
<feature type="transmembrane region" description="Helical" evidence="6">
    <location>
        <begin position="368"/>
        <end position="388"/>
    </location>
</feature>
<feature type="transmembrane region" description="Helical" evidence="6">
    <location>
        <begin position="21"/>
        <end position="39"/>
    </location>
</feature>
<feature type="transmembrane region" description="Helical" evidence="6">
    <location>
        <begin position="59"/>
        <end position="79"/>
    </location>
</feature>
<dbReference type="PANTHER" id="PTHR43791">
    <property type="entry name" value="PERMEASE-RELATED"/>
    <property type="match status" value="1"/>
</dbReference>
<evidence type="ECO:0000256" key="1">
    <source>
        <dbReference type="ARBA" id="ARBA00004141"/>
    </source>
</evidence>
<gene>
    <name evidence="8" type="ORF">MTR65_09840</name>
</gene>
<dbReference type="InterPro" id="IPR020846">
    <property type="entry name" value="MFS_dom"/>
</dbReference>
<feature type="transmembrane region" description="Helical" evidence="6">
    <location>
        <begin position="144"/>
        <end position="168"/>
    </location>
</feature>
<evidence type="ECO:0000313" key="9">
    <source>
        <dbReference type="Proteomes" id="UP001162802"/>
    </source>
</evidence>
<dbReference type="Gene3D" id="1.20.1250.20">
    <property type="entry name" value="MFS general substrate transporter like domains"/>
    <property type="match status" value="2"/>
</dbReference>
<sequence>MTQTSTSMDDARLYRRIAWRLLPLLMFCYLFSSLDRVNISFAKLQMGPEIGLSDAAYGFASSIFFLGYLLFEVPSNLLLLKVGARRTLGRILILWGLASAGMMFVTTPGMLHVLRFLLGIFEAGFAPGVIFYLSLWFPEERRGSIFAIFLLAGPFGAFIGGPLSTAIMVHTDGVLGLFGWQWMFLLEGLPCALLGLYVLARLAENPKAANWLSTDDKARLARQIKPATSLREPIGALFANPRHYVLGFVLFSMGAGLYAVAFWLPTMLQEMLDVSLEQIGLLSMPPNALGMVMMVLVARRSDRTRERLGHAGIPLLLSAVLLALATSSLIGPITGYVLITAATAAICGGYSVFWTLPARVLGREASAGGVALINSIGITGGLVSPWLMGWTRSLTGGNTAGLLTIAAMLAIGAGLTLVLAMTSPRSPSLVPKEAYS</sequence>
<dbReference type="PANTHER" id="PTHR43791:SF36">
    <property type="entry name" value="TRANSPORTER, PUTATIVE (AFU_ORTHOLOGUE AFUA_6G08340)-RELATED"/>
    <property type="match status" value="1"/>
</dbReference>
<evidence type="ECO:0000259" key="7">
    <source>
        <dbReference type="PROSITE" id="PS50850"/>
    </source>
</evidence>
<name>A0ABT0ACR0_9SPHN</name>
<dbReference type="Pfam" id="PF07690">
    <property type="entry name" value="MFS_1"/>
    <property type="match status" value="1"/>
</dbReference>
<dbReference type="RefSeq" id="WP_243799624.1">
    <property type="nucleotide sequence ID" value="NZ_JALHAT010000014.1"/>
</dbReference>
<feature type="transmembrane region" description="Helical" evidence="6">
    <location>
        <begin position="336"/>
        <end position="356"/>
    </location>
</feature>
<keyword evidence="2" id="KW-0813">Transport</keyword>
<reference evidence="8" key="1">
    <citation type="submission" date="2022-03" db="EMBL/GenBank/DDBJ databases">
        <title>Identification of a novel bacterium isolated from mangrove sediments.</title>
        <authorList>
            <person name="Pan X."/>
        </authorList>
    </citation>
    <scope>NUCLEOTIDE SEQUENCE</scope>
    <source>
        <strain evidence="8">B2637</strain>
    </source>
</reference>